<dbReference type="RefSeq" id="WP_211854988.1">
    <property type="nucleotide sequence ID" value="NZ_JAAGBB010000031.1"/>
</dbReference>
<dbReference type="Proteomes" id="UP001196870">
    <property type="component" value="Unassembled WGS sequence"/>
</dbReference>
<reference evidence="3" key="1">
    <citation type="journal article" date="2021" name="Syst. Appl. Microbiol.">
        <title>Roseomonas hellenica sp. nov., isolated from roots of wild-growing Alkanna tinctoria.</title>
        <authorList>
            <person name="Rat A."/>
            <person name="Naranjo H.D."/>
            <person name="Lebbe L."/>
            <person name="Cnockaert M."/>
            <person name="Krigas N."/>
            <person name="Grigoriadou K."/>
            <person name="Maloupa E."/>
            <person name="Willems A."/>
        </authorList>
    </citation>
    <scope>NUCLEOTIDE SEQUENCE [LARGE SCALE GENOMIC DNA]</scope>
    <source>
        <strain evidence="3">LMG 31523</strain>
    </source>
</reference>
<comment type="caution">
    <text evidence="2">The sequence shown here is derived from an EMBL/GenBank/DDBJ whole genome shotgun (WGS) entry which is preliminary data.</text>
</comment>
<evidence type="ECO:0000313" key="2">
    <source>
        <dbReference type="EMBL" id="MBR0667210.1"/>
    </source>
</evidence>
<protein>
    <submittedName>
        <fullName evidence="2">Uncharacterized protein</fullName>
    </submittedName>
</protein>
<keyword evidence="1" id="KW-0732">Signal</keyword>
<dbReference type="EMBL" id="JAAGBB010000031">
    <property type="protein sequence ID" value="MBR0667210.1"/>
    <property type="molecule type" value="Genomic_DNA"/>
</dbReference>
<proteinExistence type="predicted"/>
<evidence type="ECO:0000313" key="3">
    <source>
        <dbReference type="Proteomes" id="UP001196870"/>
    </source>
</evidence>
<organism evidence="2 3">
    <name type="scientific">Plastoroseomonas hellenica</name>
    <dbReference type="NCBI Taxonomy" id="2687306"/>
    <lineage>
        <taxon>Bacteria</taxon>
        <taxon>Pseudomonadati</taxon>
        <taxon>Pseudomonadota</taxon>
        <taxon>Alphaproteobacteria</taxon>
        <taxon>Acetobacterales</taxon>
        <taxon>Acetobacteraceae</taxon>
        <taxon>Plastoroseomonas</taxon>
    </lineage>
</organism>
<accession>A0ABS5F3U2</accession>
<feature type="signal peptide" evidence="1">
    <location>
        <begin position="1"/>
        <end position="18"/>
    </location>
</feature>
<keyword evidence="3" id="KW-1185">Reference proteome</keyword>
<feature type="chain" id="PRO_5047251697" evidence="1">
    <location>
        <begin position="19"/>
        <end position="64"/>
    </location>
</feature>
<name>A0ABS5F3U2_9PROT</name>
<sequence length="64" mass="6244">MRTIAMAALLAAIAAPLAGCVVNSPAPSRTVIREPAAPSTTVVTPAPSATVVTPVPRASVVVGP</sequence>
<evidence type="ECO:0000256" key="1">
    <source>
        <dbReference type="SAM" id="SignalP"/>
    </source>
</evidence>
<gene>
    <name evidence="2" type="ORF">GXW71_22825</name>
</gene>